<dbReference type="GeneID" id="63825659"/>
<feature type="compositionally biased region" description="Polar residues" evidence="1">
    <location>
        <begin position="47"/>
        <end position="58"/>
    </location>
</feature>
<dbReference type="RefSeq" id="XP_040765785.1">
    <property type="nucleotide sequence ID" value="XM_040908630.1"/>
</dbReference>
<evidence type="ECO:0000256" key="1">
    <source>
        <dbReference type="SAM" id="MobiDB-lite"/>
    </source>
</evidence>
<keyword evidence="3" id="KW-1185">Reference proteome</keyword>
<dbReference type="EMBL" id="KV427617">
    <property type="protein sequence ID" value="KZT08045.1"/>
    <property type="molecule type" value="Genomic_DNA"/>
</dbReference>
<protein>
    <submittedName>
        <fullName evidence="2">Uncharacterized protein</fullName>
    </submittedName>
</protein>
<name>A0A165EZH4_9APHY</name>
<reference evidence="2 3" key="1">
    <citation type="journal article" date="2016" name="Mol. Biol. Evol.">
        <title>Comparative Genomics of Early-Diverging Mushroom-Forming Fungi Provides Insights into the Origins of Lignocellulose Decay Capabilities.</title>
        <authorList>
            <person name="Nagy L.G."/>
            <person name="Riley R."/>
            <person name="Tritt A."/>
            <person name="Adam C."/>
            <person name="Daum C."/>
            <person name="Floudas D."/>
            <person name="Sun H."/>
            <person name="Yadav J.S."/>
            <person name="Pangilinan J."/>
            <person name="Larsson K.H."/>
            <person name="Matsuura K."/>
            <person name="Barry K."/>
            <person name="Labutti K."/>
            <person name="Kuo R."/>
            <person name="Ohm R.A."/>
            <person name="Bhattacharya S.S."/>
            <person name="Shirouzu T."/>
            <person name="Yoshinaga Y."/>
            <person name="Martin F.M."/>
            <person name="Grigoriev I.V."/>
            <person name="Hibbett D.S."/>
        </authorList>
    </citation>
    <scope>NUCLEOTIDE SEQUENCE [LARGE SCALE GENOMIC DNA]</scope>
    <source>
        <strain evidence="2 3">93-53</strain>
    </source>
</reference>
<feature type="region of interest" description="Disordered" evidence="1">
    <location>
        <begin position="1"/>
        <end position="64"/>
    </location>
</feature>
<sequence length="64" mass="7104">MPLLSVRRRDGGHLRRARRDTRRIGASLAHKPDSPALFGPAADHPNRQSPTVRRSPTDPNMGII</sequence>
<evidence type="ECO:0000313" key="3">
    <source>
        <dbReference type="Proteomes" id="UP000076871"/>
    </source>
</evidence>
<dbReference type="InParanoid" id="A0A165EZH4"/>
<dbReference type="AlphaFoldDB" id="A0A165EZH4"/>
<organism evidence="2 3">
    <name type="scientific">Laetiporus sulphureus 93-53</name>
    <dbReference type="NCBI Taxonomy" id="1314785"/>
    <lineage>
        <taxon>Eukaryota</taxon>
        <taxon>Fungi</taxon>
        <taxon>Dikarya</taxon>
        <taxon>Basidiomycota</taxon>
        <taxon>Agaricomycotina</taxon>
        <taxon>Agaricomycetes</taxon>
        <taxon>Polyporales</taxon>
        <taxon>Laetiporus</taxon>
    </lineage>
</organism>
<dbReference type="Proteomes" id="UP000076871">
    <property type="component" value="Unassembled WGS sequence"/>
</dbReference>
<evidence type="ECO:0000313" key="2">
    <source>
        <dbReference type="EMBL" id="KZT08045.1"/>
    </source>
</evidence>
<proteinExistence type="predicted"/>
<accession>A0A165EZH4</accession>
<gene>
    <name evidence="2" type="ORF">LAESUDRAFT_724522</name>
</gene>